<feature type="transmembrane region" description="Helical" evidence="2">
    <location>
        <begin position="159"/>
        <end position="180"/>
    </location>
</feature>
<feature type="transmembrane region" description="Helical" evidence="2">
    <location>
        <begin position="192"/>
        <end position="213"/>
    </location>
</feature>
<keyword evidence="2" id="KW-0472">Membrane</keyword>
<feature type="compositionally biased region" description="Basic residues" evidence="1">
    <location>
        <begin position="59"/>
        <end position="68"/>
    </location>
</feature>
<dbReference type="Proteomes" id="UP000515728">
    <property type="component" value="Chromosome"/>
</dbReference>
<feature type="compositionally biased region" description="Basic residues" evidence="1">
    <location>
        <begin position="14"/>
        <end position="28"/>
    </location>
</feature>
<protein>
    <submittedName>
        <fullName evidence="3">DUF2637 domain-containing protein</fullName>
    </submittedName>
</protein>
<evidence type="ECO:0000313" key="3">
    <source>
        <dbReference type="EMBL" id="QNG53290.1"/>
    </source>
</evidence>
<reference evidence="3 4" key="1">
    <citation type="submission" date="2020-08" db="EMBL/GenBank/DDBJ databases">
        <authorList>
            <person name="Mo P."/>
        </authorList>
    </citation>
    <scope>NUCLEOTIDE SEQUENCE [LARGE SCALE GENOMIC DNA]</scope>
    <source>
        <strain evidence="3 4">CGMCC 4.1532</strain>
    </source>
</reference>
<proteinExistence type="predicted"/>
<feature type="region of interest" description="Disordered" evidence="1">
    <location>
        <begin position="1"/>
        <end position="81"/>
    </location>
</feature>
<evidence type="ECO:0000256" key="1">
    <source>
        <dbReference type="SAM" id="MobiDB-lite"/>
    </source>
</evidence>
<feature type="region of interest" description="Disordered" evidence="1">
    <location>
        <begin position="227"/>
        <end position="264"/>
    </location>
</feature>
<keyword evidence="2" id="KW-0812">Transmembrane</keyword>
<sequence length="311" mass="32102">MARCVPGREGVGSARRRLARPVPARRRAAGQGPGGDVLVGGAPRPARPAAGVVRLPAPGRRRGHRRVVGPRPGRPGARAHRRAPRLTGWPELTARAIWIPGLLVAVGAAVVTAHGLFEVAAAAGVPSGLAWIYPLITDGLALVAYAATARLDGGARRYAWTVVVLAAGLSGLAQASYLAGGVDSVAPASLRFGVGAWPAVAAAVVAHLLYLLVEPAVQAAPAVQPDVVQPSPAEHPAPAARRRPSDAPAGERARTAAERHAHEYGELPTVTRLMDLADVSRGTAGEALKALRNRATALHLVAPDEITRTQP</sequence>
<name>A0A7G7MKH9_9PSEU</name>
<accession>A0A7G7MKH9</accession>
<dbReference type="Pfam" id="PF10935">
    <property type="entry name" value="DUF2637"/>
    <property type="match status" value="1"/>
</dbReference>
<feature type="compositionally biased region" description="Low complexity" evidence="1">
    <location>
        <begin position="227"/>
        <end position="239"/>
    </location>
</feature>
<dbReference type="KEGG" id="ppel:H6H00_04645"/>
<keyword evidence="2" id="KW-1133">Transmembrane helix</keyword>
<gene>
    <name evidence="3" type="ORF">H6H00_04645</name>
</gene>
<evidence type="ECO:0000256" key="2">
    <source>
        <dbReference type="SAM" id="Phobius"/>
    </source>
</evidence>
<organism evidence="3 4">
    <name type="scientific">Pseudonocardia petroleophila</name>
    <dbReference type="NCBI Taxonomy" id="37331"/>
    <lineage>
        <taxon>Bacteria</taxon>
        <taxon>Bacillati</taxon>
        <taxon>Actinomycetota</taxon>
        <taxon>Actinomycetes</taxon>
        <taxon>Pseudonocardiales</taxon>
        <taxon>Pseudonocardiaceae</taxon>
        <taxon>Pseudonocardia</taxon>
    </lineage>
</organism>
<feature type="compositionally biased region" description="Basic and acidic residues" evidence="1">
    <location>
        <begin position="243"/>
        <end position="264"/>
    </location>
</feature>
<feature type="transmembrane region" description="Helical" evidence="2">
    <location>
        <begin position="96"/>
        <end position="117"/>
    </location>
</feature>
<evidence type="ECO:0000313" key="4">
    <source>
        <dbReference type="Proteomes" id="UP000515728"/>
    </source>
</evidence>
<feature type="compositionally biased region" description="Low complexity" evidence="1">
    <location>
        <begin position="39"/>
        <end position="58"/>
    </location>
</feature>
<feature type="transmembrane region" description="Helical" evidence="2">
    <location>
        <begin position="129"/>
        <end position="147"/>
    </location>
</feature>
<dbReference type="EMBL" id="CP060131">
    <property type="protein sequence ID" value="QNG53290.1"/>
    <property type="molecule type" value="Genomic_DNA"/>
</dbReference>
<dbReference type="AlphaFoldDB" id="A0A7G7MKH9"/>
<keyword evidence="4" id="KW-1185">Reference proteome</keyword>
<dbReference type="InterPro" id="IPR021235">
    <property type="entry name" value="DUF2637"/>
</dbReference>